<dbReference type="SUPFAM" id="SSF50978">
    <property type="entry name" value="WD40 repeat-like"/>
    <property type="match status" value="2"/>
</dbReference>
<accession>A0A6S6TJV5</accession>
<dbReference type="EMBL" id="CACVAS010000095">
    <property type="protein sequence ID" value="CAA6816718.1"/>
    <property type="molecule type" value="Genomic_DNA"/>
</dbReference>
<dbReference type="SUPFAM" id="SSF52540">
    <property type="entry name" value="P-loop containing nucleoside triphosphate hydrolases"/>
    <property type="match status" value="1"/>
</dbReference>
<evidence type="ECO:0000256" key="2">
    <source>
        <dbReference type="ARBA" id="ARBA00022737"/>
    </source>
</evidence>
<dbReference type="InterPro" id="IPR027417">
    <property type="entry name" value="P-loop_NTPase"/>
</dbReference>
<keyword evidence="4" id="KW-0472">Membrane</keyword>
<dbReference type="PROSITE" id="PS50294">
    <property type="entry name" value="WD_REPEATS_REGION"/>
    <property type="match status" value="1"/>
</dbReference>
<protein>
    <submittedName>
        <fullName evidence="6">High-affnity carbon uptake protein Hat/HatR</fullName>
    </submittedName>
</protein>
<evidence type="ECO:0000256" key="3">
    <source>
        <dbReference type="PROSITE-ProRule" id="PRU00221"/>
    </source>
</evidence>
<evidence type="ECO:0000256" key="4">
    <source>
        <dbReference type="SAM" id="Phobius"/>
    </source>
</evidence>
<keyword evidence="1 3" id="KW-0853">WD repeat</keyword>
<dbReference type="Gene3D" id="2.40.10.120">
    <property type="match status" value="1"/>
</dbReference>
<dbReference type="PROSITE" id="PS50082">
    <property type="entry name" value="WD_REPEATS_2"/>
    <property type="match status" value="5"/>
</dbReference>
<dbReference type="Gene3D" id="3.40.50.300">
    <property type="entry name" value="P-loop containing nucleotide triphosphate hydrolases"/>
    <property type="match status" value="1"/>
</dbReference>
<dbReference type="InterPro" id="IPR050505">
    <property type="entry name" value="WDR55/POC1"/>
</dbReference>
<keyword evidence="4" id="KW-1133">Transmembrane helix</keyword>
<dbReference type="InterPro" id="IPR001680">
    <property type="entry name" value="WD40_rpt"/>
</dbReference>
<keyword evidence="2" id="KW-0677">Repeat</keyword>
<dbReference type="Pfam" id="PF13365">
    <property type="entry name" value="Trypsin_2"/>
    <property type="match status" value="1"/>
</dbReference>
<dbReference type="SUPFAM" id="SSF50998">
    <property type="entry name" value="Quinoprotein alcohol dehydrogenase-like"/>
    <property type="match status" value="1"/>
</dbReference>
<name>A0A6S6TJV5_9BACT</name>
<dbReference type="Pfam" id="PF00400">
    <property type="entry name" value="WD40"/>
    <property type="match status" value="1"/>
</dbReference>
<feature type="domain" description="Novel STAND NTPase 1" evidence="5">
    <location>
        <begin position="203"/>
        <end position="587"/>
    </location>
</feature>
<dbReference type="InterPro" id="IPR049052">
    <property type="entry name" value="nSTAND1"/>
</dbReference>
<gene>
    <name evidence="6" type="ORF">HELGO_WM39045</name>
</gene>
<feature type="repeat" description="WD" evidence="3">
    <location>
        <begin position="1011"/>
        <end position="1052"/>
    </location>
</feature>
<organism evidence="6">
    <name type="scientific">uncultured Sulfurovum sp</name>
    <dbReference type="NCBI Taxonomy" id="269237"/>
    <lineage>
        <taxon>Bacteria</taxon>
        <taxon>Pseudomonadati</taxon>
        <taxon>Campylobacterota</taxon>
        <taxon>Epsilonproteobacteria</taxon>
        <taxon>Campylobacterales</taxon>
        <taxon>Sulfurovaceae</taxon>
        <taxon>Sulfurovum</taxon>
        <taxon>environmental samples</taxon>
    </lineage>
</organism>
<reference evidence="6" key="1">
    <citation type="submission" date="2020-01" db="EMBL/GenBank/DDBJ databases">
        <authorList>
            <person name="Meier V. D."/>
            <person name="Meier V D."/>
        </authorList>
    </citation>
    <scope>NUCLEOTIDE SEQUENCE</scope>
    <source>
        <strain evidence="6">HLG_WM_MAG_01</strain>
    </source>
</reference>
<feature type="repeat" description="WD" evidence="3">
    <location>
        <begin position="970"/>
        <end position="1011"/>
    </location>
</feature>
<evidence type="ECO:0000259" key="5">
    <source>
        <dbReference type="Pfam" id="PF20703"/>
    </source>
</evidence>
<dbReference type="InterPro" id="IPR036322">
    <property type="entry name" value="WD40_repeat_dom_sf"/>
</dbReference>
<dbReference type="SMART" id="SM00320">
    <property type="entry name" value="WD40"/>
    <property type="match status" value="12"/>
</dbReference>
<feature type="repeat" description="WD" evidence="3">
    <location>
        <begin position="1086"/>
        <end position="1127"/>
    </location>
</feature>
<dbReference type="InterPro" id="IPR011047">
    <property type="entry name" value="Quinoprotein_ADH-like_sf"/>
</dbReference>
<keyword evidence="4" id="KW-0812">Transmembrane</keyword>
<dbReference type="PANTHER" id="PTHR44019">
    <property type="entry name" value="WD REPEAT-CONTAINING PROTEIN 55"/>
    <property type="match status" value="1"/>
</dbReference>
<proteinExistence type="predicted"/>
<dbReference type="Pfam" id="PF20703">
    <property type="entry name" value="nSTAND1"/>
    <property type="match status" value="1"/>
</dbReference>
<feature type="repeat" description="WD" evidence="3">
    <location>
        <begin position="1336"/>
        <end position="1377"/>
    </location>
</feature>
<dbReference type="SUPFAM" id="SSF50494">
    <property type="entry name" value="Trypsin-like serine proteases"/>
    <property type="match status" value="1"/>
</dbReference>
<evidence type="ECO:0000256" key="1">
    <source>
        <dbReference type="ARBA" id="ARBA00022574"/>
    </source>
</evidence>
<dbReference type="PANTHER" id="PTHR44019:SF8">
    <property type="entry name" value="POC1 CENTRIOLAR PROTEIN HOMOLOG"/>
    <property type="match status" value="1"/>
</dbReference>
<dbReference type="InterPro" id="IPR015943">
    <property type="entry name" value="WD40/YVTN_repeat-like_dom_sf"/>
</dbReference>
<sequence length="1541" mass="177601">MNTQRDNSTFLIKSSKNRSFGTGFCIYKDEEGSYLLTAAHVVESCGVENLLIESLPAKLFHISQENGSLDLALVYVEGLLNTAILKLCQEKAIVGERFDIVGYRPHKKDHAKEPLKGYIKKAYTLESEEKRDIYELRINEDDSIEQGYSGSAVVSTVTGLVIAIATDRKTNGQQAYATPTYYLKEIWKEMPKDFFESFSDTNPYKGLNSFEYEDRENYYGREEESQEIASRLKTTKLFTLLGASGSGKSSLIFAGVLPLIKSDEVEVLSFRPLDEPFKNLASVFIPILYTDKLEQLRKEKELAHDLFKNNITLTQLVEMLLEQKGVKHLYLIIDQFEELFTLTEESSSKNAFLDQLLLVINSDLGVTLLLSMRADFLSHISYYDSFNKAYNTHPSQMLSLLRREKLRRVIELPAKKMGVEFQEGLVERIIEEIEDEAGQLPLLEFALEQFWVNKKGRIISHVVLDEMQSISHSISHYADRVYERNPTYHASIKKVLIKLVNPGSGKEDTRRIASFDEFDKESRKTITLLANERLIVTEDGNIDIVHEALIREWQRLEKWINDYRDFLEWEKHLRDDRKFYVKNGSKKEDLLVESKLLRAKEFLESHEEYISPLDKGFVKKSIVKAKLKRKMRLIGLSLIFVSLLGVTGVIFSFWKSTENQKGKVQNILYNSTIKQGIIARDYFKESLKSKLIFANALSQSLDEYQFEKSKLLYRSSFKNNFQLKSIMEYNQSIDGAIFTKNENKILSWNNFGTMQLWDKSSLSLMKEYISKNTIEKVVFSKNEQKILSWGSRDTTVEKQTSSSEGIVQIWNRASPYPLYVFKHDSKVNGVKWTKDETKILVWTGDFLRTGTILLWSSDNNSSPIQTYTYTKPDGMFGKTHTGAIIGAMFNRDESEILSWSDSGILVLWDTESSVPIQVFELNQSVFKDAISSMGRINGAIFNQNESEILSWHGNGIVTLWSRNSKTPLKVFRHEDFVESATFNKNETEILSWSKDGTIKLWNKDNNTSVLYECKHQNLVNVYFSKNEKEIFSFSSDGVLKIWDRDGRTPVQVFRYDSDFKEYQQRMSDVKIKSFNNIGDMTFLNKIFKHNQNTSKVVLNSSGEEALSYSRDGTLKLWNYNQSVRKKTKIKTKNISVTPNNKLHLWGINNPIPLKIFEHKSDYNGLQNIQKDNQMISWTIKSNLMSDWRSGTIKLWDTNSTRPLQVYNSAIDGALFSKKDEIFLTWGGWNRINGRVYLWDYLNTTPIKGFLFGSDLKGATFNNDENKVIAWGGGDMFNISMGKIKLWDINSSIIKTYEQSQGVEGVVFSPNDKYFLSWGGSNILNLWNEKNRNPLKKFKHSSNVKGAFFTKDSTKILSWSADKTLKLWSIKQTTPIQIFKHHQSIKGAILSKTEQYILSWDSNTMKLWENNNSSAVKIFKSDIPISRVKLNKDETKILSWNSFSVTLWDINYSSPLNTFIHQSLEEASFIDDNNYIYSRGKNGIKLHTLTSKMSLDKKHYPLKTQVETGAYLTPSGEVKALTKKEWEAKKIKYEKILVETKD</sequence>
<feature type="repeat" description="WD" evidence="3">
    <location>
        <begin position="877"/>
        <end position="918"/>
    </location>
</feature>
<dbReference type="InterPro" id="IPR009003">
    <property type="entry name" value="Peptidase_S1_PA"/>
</dbReference>
<dbReference type="Gene3D" id="2.130.10.10">
    <property type="entry name" value="YVTN repeat-like/Quinoprotein amine dehydrogenase"/>
    <property type="match status" value="4"/>
</dbReference>
<feature type="transmembrane region" description="Helical" evidence="4">
    <location>
        <begin position="633"/>
        <end position="654"/>
    </location>
</feature>
<evidence type="ECO:0000313" key="6">
    <source>
        <dbReference type="EMBL" id="CAA6816718.1"/>
    </source>
</evidence>